<dbReference type="AlphaFoldDB" id="A0A9D1L4E6"/>
<comment type="catalytic activity">
    <reaction evidence="2">
        <text>Ni(II)-pyridinium-3,5-bisthiocarboxylate mononucleotide = pyridinium-3,5-bisthiocarboxylate mononucleotide + Ni(2+)</text>
        <dbReference type="Rhea" id="RHEA:54784"/>
        <dbReference type="ChEBI" id="CHEBI:49786"/>
        <dbReference type="ChEBI" id="CHEBI:137372"/>
        <dbReference type="ChEBI" id="CHEBI:137373"/>
        <dbReference type="EC" id="4.99.1.12"/>
    </reaction>
</comment>
<dbReference type="PANTHER" id="PTHR36566:SF1">
    <property type="entry name" value="PYRIDINIUM-3,5-BISTHIOCARBOXYLIC ACID MONONUCLEOTIDE NICKEL INSERTION PROTEIN"/>
    <property type="match status" value="1"/>
</dbReference>
<dbReference type="Gene3D" id="3.30.70.1380">
    <property type="entry name" value="Transcriptional regulatory protein pf0864 domain like"/>
    <property type="match status" value="1"/>
</dbReference>
<dbReference type="Pfam" id="PF01969">
    <property type="entry name" value="Ni_insertion"/>
    <property type="match status" value="1"/>
</dbReference>
<name>A0A9D1L4E6_9ACTN</name>
<feature type="compositionally biased region" description="Basic residues" evidence="3">
    <location>
        <begin position="117"/>
        <end position="130"/>
    </location>
</feature>
<evidence type="ECO:0000256" key="3">
    <source>
        <dbReference type="SAM" id="MobiDB-lite"/>
    </source>
</evidence>
<comment type="caution">
    <text evidence="4">The sequence shown here is derived from an EMBL/GenBank/DDBJ whole genome shotgun (WGS) entry which is preliminary data.</text>
</comment>
<gene>
    <name evidence="2 4" type="primary">larC</name>
    <name evidence="4" type="ORF">IAD17_06310</name>
</gene>
<dbReference type="EC" id="4.99.1.12" evidence="2"/>
<protein>
    <recommendedName>
        <fullName evidence="2">Pyridinium-3,5-bisthiocarboxylic acid mononucleotide nickel insertion protein</fullName>
        <shortName evidence="2">P2TMN nickel insertion protein</shortName>
        <ecNumber evidence="2">4.99.1.12</ecNumber>
    </recommendedName>
    <alternativeName>
        <fullName evidence="2">Nickel-pincer cofactor biosynthesis protein LarC</fullName>
    </alternativeName>
</protein>
<accession>A0A9D1L4E6</accession>
<dbReference type="HAMAP" id="MF_01074">
    <property type="entry name" value="LarC"/>
    <property type="match status" value="1"/>
</dbReference>
<dbReference type="GO" id="GO:0016151">
    <property type="term" value="F:nickel cation binding"/>
    <property type="evidence" value="ECO:0007669"/>
    <property type="project" value="UniProtKB-UniRule"/>
</dbReference>
<dbReference type="GO" id="GO:0016829">
    <property type="term" value="F:lyase activity"/>
    <property type="evidence" value="ECO:0007669"/>
    <property type="project" value="UniProtKB-UniRule"/>
</dbReference>
<organism evidence="4 5">
    <name type="scientific">Candidatus Coprovicinus avistercoris</name>
    <dbReference type="NCBI Taxonomy" id="2840754"/>
    <lineage>
        <taxon>Bacteria</taxon>
        <taxon>Bacillati</taxon>
        <taxon>Actinomycetota</taxon>
        <taxon>Coriobacteriia</taxon>
        <taxon>Coriobacteriales</taxon>
        <taxon>Coriobacteriaceae</taxon>
        <taxon>Coriobacteriaceae incertae sedis</taxon>
        <taxon>Candidatus Coprovicinus</taxon>
    </lineage>
</organism>
<dbReference type="PANTHER" id="PTHR36566">
    <property type="entry name" value="NICKEL INSERTION PROTEIN-RELATED"/>
    <property type="match status" value="1"/>
</dbReference>
<reference evidence="4" key="1">
    <citation type="submission" date="2020-10" db="EMBL/GenBank/DDBJ databases">
        <authorList>
            <person name="Gilroy R."/>
        </authorList>
    </citation>
    <scope>NUCLEOTIDE SEQUENCE</scope>
    <source>
        <strain evidence="4">ChiHjej12B11-29160</strain>
    </source>
</reference>
<comment type="function">
    <text evidence="2">Involved in the biosynthesis of a nickel-pincer cofactor ((SCS)Ni(II) pincer complex). Binds Ni(2+), and functions in nickel delivery to pyridinium-3,5-bisthiocarboxylic acid mononucleotide (P2TMN), to form the mature cofactor. Is thus probably required for the activation of nickel-pincer cofactor-dependent enzymes.</text>
</comment>
<dbReference type="NCBIfam" id="TIGR00299">
    <property type="entry name" value="nickel pincer cofactor biosynthesis protein LarC"/>
    <property type="match status" value="1"/>
</dbReference>
<feature type="region of interest" description="Disordered" evidence="3">
    <location>
        <begin position="82"/>
        <end position="130"/>
    </location>
</feature>
<proteinExistence type="inferred from homology"/>
<reference evidence="4" key="2">
    <citation type="journal article" date="2021" name="PeerJ">
        <title>Extensive microbial diversity within the chicken gut microbiome revealed by metagenomics and culture.</title>
        <authorList>
            <person name="Gilroy R."/>
            <person name="Ravi A."/>
            <person name="Getino M."/>
            <person name="Pursley I."/>
            <person name="Horton D.L."/>
            <person name="Alikhan N.F."/>
            <person name="Baker D."/>
            <person name="Gharbi K."/>
            <person name="Hall N."/>
            <person name="Watson M."/>
            <person name="Adriaenssens E.M."/>
            <person name="Foster-Nyarko E."/>
            <person name="Jarju S."/>
            <person name="Secka A."/>
            <person name="Antonio M."/>
            <person name="Oren A."/>
            <person name="Chaudhuri R.R."/>
            <person name="La Ragione R."/>
            <person name="Hildebrand F."/>
            <person name="Pallen M.J."/>
        </authorList>
    </citation>
    <scope>NUCLEOTIDE SEQUENCE</scope>
    <source>
        <strain evidence="4">ChiHjej12B11-29160</strain>
    </source>
</reference>
<evidence type="ECO:0000256" key="2">
    <source>
        <dbReference type="HAMAP-Rule" id="MF_01074"/>
    </source>
</evidence>
<comment type="similarity">
    <text evidence="2">Belongs to the LarC family.</text>
</comment>
<dbReference type="EMBL" id="DVMQ01000017">
    <property type="protein sequence ID" value="HIU24519.1"/>
    <property type="molecule type" value="Genomic_DNA"/>
</dbReference>
<evidence type="ECO:0000313" key="4">
    <source>
        <dbReference type="EMBL" id="HIU24519.1"/>
    </source>
</evidence>
<dbReference type="GO" id="GO:0051604">
    <property type="term" value="P:protein maturation"/>
    <property type="evidence" value="ECO:0007669"/>
    <property type="project" value="UniProtKB-UniRule"/>
</dbReference>
<dbReference type="Proteomes" id="UP000824078">
    <property type="component" value="Unassembled WGS sequence"/>
</dbReference>
<dbReference type="InterPro" id="IPR002822">
    <property type="entry name" value="Ni_insertion"/>
</dbReference>
<keyword evidence="1 2" id="KW-0533">Nickel</keyword>
<sequence length="462" mass="50468">MNNILYLDCSSGIAGDMLVAALLDLGAHEQVVRQVIDSLPVEGIADIRISHVEKHALHACDFDVVLTHEFENHDHDMAWLHGTPSHEDASGHHHGHLHADHHHEHPHTEHHHDHAHTEHHHTHTHAEHHHVHRGLADVLAIIQAANMTDHARELAQKAFTILADAEAQAHGTTPDKVHFHEVGAVDSIVDIIAASVCLDDLGIERVAISPLTEGTGTIRCAHGIMPIPVPAVVNVVQATGLEMHLSKIEGELVTPTGAALAAAFQTEHQIPQHFAIKACGIGAGKRDYACAGVLRAMLLEPRNVPESCPSTNTDTECVTKLECEIDDATGEALGNAMERLYEAGAREVHYLPLVAKKNRPAWQLQVICLEKDRVSLERCIFETTTTIGIRRTTMERSVLNRSIEEVATPFGPIKAKIVTLPDGSQRAYPEFDDVSNLAHASHLPLQDAWQLAQGCCATRSSH</sequence>
<evidence type="ECO:0000313" key="5">
    <source>
        <dbReference type="Proteomes" id="UP000824078"/>
    </source>
</evidence>
<keyword evidence="2" id="KW-0456">Lyase</keyword>
<evidence type="ECO:0000256" key="1">
    <source>
        <dbReference type="ARBA" id="ARBA00022596"/>
    </source>
</evidence>
<feature type="compositionally biased region" description="Basic and acidic residues" evidence="3">
    <location>
        <begin position="82"/>
        <end position="116"/>
    </location>
</feature>